<feature type="domain" description="Glycosyl transferase family 1" evidence="1">
    <location>
        <begin position="203"/>
        <end position="368"/>
    </location>
</feature>
<evidence type="ECO:0000259" key="1">
    <source>
        <dbReference type="Pfam" id="PF00534"/>
    </source>
</evidence>
<feature type="domain" description="Glycosyltransferase subfamily 4-like N-terminal" evidence="2">
    <location>
        <begin position="17"/>
        <end position="193"/>
    </location>
</feature>
<dbReference type="Proteomes" id="UP000228920">
    <property type="component" value="Unassembled WGS sequence"/>
</dbReference>
<evidence type="ECO:0000313" key="3">
    <source>
        <dbReference type="EMBL" id="PIZ44194.1"/>
    </source>
</evidence>
<dbReference type="PANTHER" id="PTHR45947:SF3">
    <property type="entry name" value="SULFOQUINOVOSYL TRANSFERASE SQD2"/>
    <property type="match status" value="1"/>
</dbReference>
<dbReference type="EMBL" id="PFNL01000191">
    <property type="protein sequence ID" value="PIZ44194.1"/>
    <property type="molecule type" value="Genomic_DNA"/>
</dbReference>
<evidence type="ECO:0008006" key="5">
    <source>
        <dbReference type="Google" id="ProtNLM"/>
    </source>
</evidence>
<dbReference type="SUPFAM" id="SSF53756">
    <property type="entry name" value="UDP-Glycosyltransferase/glycogen phosphorylase"/>
    <property type="match status" value="1"/>
</dbReference>
<proteinExistence type="predicted"/>
<name>A0A2M7TEW1_UNCKA</name>
<sequence length="397" mass="46080">MKILQITSDYPPESLWGMGWHVYSLVNGLKKMVEKVDVATASKSRGLHENIITSTHLDDQQLLSPHKYEIFNSFDKFITWDKKLAQEILSQRETLNYDVIHCHNWMSWESTKIISAKTHSKTAVSLHFLQRQYDSMDDSSQEPFHKQVYSIENNLFTSADALILFNDSQKDFLLDNYKVNANKIYVIPQGVKISSYTYNDLWKKRQETDEIRVVFVGRLAEDKGIRQLIDVMHELHRNHKNVKLDIIGKGDLESEILTQKHPFITLHGYLKRPELEAVLIQGDVFCLPSKSETFGLAIVEAMQMGLPIVMNSGNYLPGLIVNGQEGFRIPLKHDSSNYTIDMDELEKMLETLVTDPQIRYNLGKNAYHRARLDYSKERFVRDTFDLYEKLCKNQKLT</sequence>
<dbReference type="Gene3D" id="3.40.50.2000">
    <property type="entry name" value="Glycogen Phosphorylase B"/>
    <property type="match status" value="2"/>
</dbReference>
<dbReference type="InterPro" id="IPR028098">
    <property type="entry name" value="Glyco_trans_4-like_N"/>
</dbReference>
<dbReference type="Pfam" id="PF00534">
    <property type="entry name" value="Glycos_transf_1"/>
    <property type="match status" value="1"/>
</dbReference>
<reference evidence="4" key="1">
    <citation type="submission" date="2017-09" db="EMBL/GenBank/DDBJ databases">
        <title>Depth-based differentiation of microbial function through sediment-hosted aquifers and enrichment of novel symbionts in the deep terrestrial subsurface.</title>
        <authorList>
            <person name="Probst A.J."/>
            <person name="Ladd B."/>
            <person name="Jarett J.K."/>
            <person name="Geller-Mcgrath D.E."/>
            <person name="Sieber C.M.K."/>
            <person name="Emerson J.B."/>
            <person name="Anantharaman K."/>
            <person name="Thomas B.C."/>
            <person name="Malmstrom R."/>
            <person name="Stieglmeier M."/>
            <person name="Klingl A."/>
            <person name="Woyke T."/>
            <person name="Ryan C.M."/>
            <person name="Banfield J.F."/>
        </authorList>
    </citation>
    <scope>NUCLEOTIDE SEQUENCE [LARGE SCALE GENOMIC DNA]</scope>
</reference>
<dbReference type="AlphaFoldDB" id="A0A2M7TEW1"/>
<dbReference type="GO" id="GO:0016757">
    <property type="term" value="F:glycosyltransferase activity"/>
    <property type="evidence" value="ECO:0007669"/>
    <property type="project" value="InterPro"/>
</dbReference>
<evidence type="ECO:0000259" key="2">
    <source>
        <dbReference type="Pfam" id="PF13439"/>
    </source>
</evidence>
<dbReference type="CDD" id="cd03801">
    <property type="entry name" value="GT4_PimA-like"/>
    <property type="match status" value="1"/>
</dbReference>
<evidence type="ECO:0000313" key="4">
    <source>
        <dbReference type="Proteomes" id="UP000228920"/>
    </source>
</evidence>
<accession>A0A2M7TEW1</accession>
<protein>
    <recommendedName>
        <fullName evidence="5">Glycosyltransferase family 1 protein</fullName>
    </recommendedName>
</protein>
<comment type="caution">
    <text evidence="3">The sequence shown here is derived from an EMBL/GenBank/DDBJ whole genome shotgun (WGS) entry which is preliminary data.</text>
</comment>
<organism evidence="3 4">
    <name type="scientific">candidate division WWE3 bacterium CG_4_10_14_0_2_um_filter_41_14</name>
    <dbReference type="NCBI Taxonomy" id="1975072"/>
    <lineage>
        <taxon>Bacteria</taxon>
        <taxon>Katanobacteria</taxon>
    </lineage>
</organism>
<dbReference type="Pfam" id="PF13439">
    <property type="entry name" value="Glyco_transf_4"/>
    <property type="match status" value="1"/>
</dbReference>
<dbReference type="InterPro" id="IPR001296">
    <property type="entry name" value="Glyco_trans_1"/>
</dbReference>
<gene>
    <name evidence="3" type="ORF">COY32_06850</name>
</gene>
<dbReference type="PANTHER" id="PTHR45947">
    <property type="entry name" value="SULFOQUINOVOSYL TRANSFERASE SQD2"/>
    <property type="match status" value="1"/>
</dbReference>
<dbReference type="InterPro" id="IPR050194">
    <property type="entry name" value="Glycosyltransferase_grp1"/>
</dbReference>